<feature type="compositionally biased region" description="Low complexity" evidence="10">
    <location>
        <begin position="885"/>
        <end position="903"/>
    </location>
</feature>
<keyword evidence="3" id="KW-0378">Hydrolase</keyword>
<feature type="compositionally biased region" description="Low complexity" evidence="10">
    <location>
        <begin position="866"/>
        <end position="876"/>
    </location>
</feature>
<dbReference type="GO" id="GO:0008270">
    <property type="term" value="F:zinc ion binding"/>
    <property type="evidence" value="ECO:0007669"/>
    <property type="project" value="InterPro"/>
</dbReference>
<dbReference type="PANTHER" id="PTHR42697">
    <property type="entry name" value="ENDONUCLEASE 8"/>
    <property type="match status" value="1"/>
</dbReference>
<evidence type="ECO:0000256" key="8">
    <source>
        <dbReference type="ARBA" id="ARBA00023295"/>
    </source>
</evidence>
<feature type="compositionally biased region" description="Gly residues" evidence="10">
    <location>
        <begin position="95"/>
        <end position="106"/>
    </location>
</feature>
<evidence type="ECO:0000313" key="12">
    <source>
        <dbReference type="EMBL" id="GLC47660.1"/>
    </source>
</evidence>
<dbReference type="PROSITE" id="PS50800">
    <property type="entry name" value="SAP"/>
    <property type="match status" value="2"/>
</dbReference>
<evidence type="ECO:0000256" key="1">
    <source>
        <dbReference type="ARBA" id="ARBA00012720"/>
    </source>
</evidence>
<evidence type="ECO:0000256" key="7">
    <source>
        <dbReference type="ARBA" id="ARBA00023268"/>
    </source>
</evidence>
<dbReference type="SMART" id="SM01232">
    <property type="entry name" value="H2TH"/>
    <property type="match status" value="1"/>
</dbReference>
<keyword evidence="8" id="KW-0326">Glycosidase</keyword>
<dbReference type="GO" id="GO:0003684">
    <property type="term" value="F:damaged DNA binding"/>
    <property type="evidence" value="ECO:0007669"/>
    <property type="project" value="InterPro"/>
</dbReference>
<evidence type="ECO:0000256" key="6">
    <source>
        <dbReference type="ARBA" id="ARBA00023239"/>
    </source>
</evidence>
<dbReference type="InterPro" id="IPR036361">
    <property type="entry name" value="SAP_dom_sf"/>
</dbReference>
<evidence type="ECO:0000256" key="2">
    <source>
        <dbReference type="ARBA" id="ARBA00022763"/>
    </source>
</evidence>
<feature type="compositionally biased region" description="Low complexity" evidence="10">
    <location>
        <begin position="73"/>
        <end position="83"/>
    </location>
</feature>
<dbReference type="AlphaFoldDB" id="A0A9W6B9I7"/>
<dbReference type="SMART" id="SM00513">
    <property type="entry name" value="SAP"/>
    <property type="match status" value="2"/>
</dbReference>
<keyword evidence="2" id="KW-0227">DNA damage</keyword>
<gene>
    <name evidence="12" type="primary">PLEST000738</name>
    <name evidence="12" type="ORF">PLESTB_000012600</name>
</gene>
<dbReference type="SUPFAM" id="SSF68906">
    <property type="entry name" value="SAP domain"/>
    <property type="match status" value="2"/>
</dbReference>
<feature type="region of interest" description="Disordered" evidence="10">
    <location>
        <begin position="471"/>
        <end position="517"/>
    </location>
</feature>
<feature type="region of interest" description="Disordered" evidence="10">
    <location>
        <begin position="659"/>
        <end position="683"/>
    </location>
</feature>
<accession>A0A9W6B9I7</accession>
<evidence type="ECO:0000256" key="3">
    <source>
        <dbReference type="ARBA" id="ARBA00022801"/>
    </source>
</evidence>
<dbReference type="InterPro" id="IPR012319">
    <property type="entry name" value="FPG_cat"/>
</dbReference>
<reference evidence="12 13" key="1">
    <citation type="journal article" date="2023" name="Commun. Biol.">
        <title>Reorganization of the ancestral sex-determining regions during the evolution of trioecy in Pleodorina starrii.</title>
        <authorList>
            <person name="Takahashi K."/>
            <person name="Suzuki S."/>
            <person name="Kawai-Toyooka H."/>
            <person name="Yamamoto K."/>
            <person name="Hamaji T."/>
            <person name="Ootsuki R."/>
            <person name="Yamaguchi H."/>
            <person name="Kawachi M."/>
            <person name="Higashiyama T."/>
            <person name="Nozaki H."/>
        </authorList>
    </citation>
    <scope>NUCLEOTIDE SEQUENCE [LARGE SCALE GENOMIC DNA]</scope>
    <source>
        <strain evidence="12 13">NIES-4479</strain>
    </source>
</reference>
<dbReference type="InterPro" id="IPR015886">
    <property type="entry name" value="H2TH_FPG"/>
</dbReference>
<dbReference type="Pfam" id="PF02037">
    <property type="entry name" value="SAP"/>
    <property type="match status" value="2"/>
</dbReference>
<feature type="coiled-coil region" evidence="9">
    <location>
        <begin position="518"/>
        <end position="545"/>
    </location>
</feature>
<dbReference type="Pfam" id="PF06831">
    <property type="entry name" value="H2TH"/>
    <property type="match status" value="1"/>
</dbReference>
<dbReference type="GO" id="GO:0006284">
    <property type="term" value="P:base-excision repair"/>
    <property type="evidence" value="ECO:0007669"/>
    <property type="project" value="InterPro"/>
</dbReference>
<protein>
    <recommendedName>
        <fullName evidence="1">DNA-(apurinic or apyrimidinic site) lyase</fullName>
        <ecNumber evidence="1">4.2.99.18</ecNumber>
    </recommendedName>
</protein>
<evidence type="ECO:0000256" key="4">
    <source>
        <dbReference type="ARBA" id="ARBA00023125"/>
    </source>
</evidence>
<dbReference type="Proteomes" id="UP001165080">
    <property type="component" value="Unassembled WGS sequence"/>
</dbReference>
<feature type="compositionally biased region" description="Low complexity" evidence="10">
    <location>
        <begin position="489"/>
        <end position="508"/>
    </location>
</feature>
<proteinExistence type="predicted"/>
<dbReference type="SUPFAM" id="SSF46946">
    <property type="entry name" value="S13-like H2TH domain"/>
    <property type="match status" value="1"/>
</dbReference>
<keyword evidence="13" id="KW-1185">Reference proteome</keyword>
<name>A0A9W6B9I7_9CHLO</name>
<evidence type="ECO:0000256" key="5">
    <source>
        <dbReference type="ARBA" id="ARBA00023204"/>
    </source>
</evidence>
<keyword evidence="9" id="KW-0175">Coiled coil</keyword>
<keyword evidence="5" id="KW-0234">DNA repair</keyword>
<keyword evidence="7" id="KW-0511">Multifunctional enzyme</keyword>
<dbReference type="InterPro" id="IPR010979">
    <property type="entry name" value="Ribosomal_uS13-like_H2TH"/>
</dbReference>
<dbReference type="SMART" id="SM00898">
    <property type="entry name" value="Fapy_DNA_glyco"/>
    <property type="match status" value="1"/>
</dbReference>
<feature type="region of interest" description="Disordered" evidence="10">
    <location>
        <begin position="556"/>
        <end position="581"/>
    </location>
</feature>
<evidence type="ECO:0000313" key="13">
    <source>
        <dbReference type="Proteomes" id="UP001165080"/>
    </source>
</evidence>
<feature type="compositionally biased region" description="Pro residues" evidence="10">
    <location>
        <begin position="663"/>
        <end position="674"/>
    </location>
</feature>
<keyword evidence="6" id="KW-0456">Lyase</keyword>
<dbReference type="EC" id="4.2.99.18" evidence="1"/>
<feature type="region of interest" description="Disordered" evidence="10">
    <location>
        <begin position="73"/>
        <end position="142"/>
    </location>
</feature>
<dbReference type="GO" id="GO:0000703">
    <property type="term" value="F:oxidized pyrimidine nucleobase lesion DNA N-glycosylase activity"/>
    <property type="evidence" value="ECO:0007669"/>
    <property type="project" value="TreeGrafter"/>
</dbReference>
<keyword evidence="4" id="KW-0238">DNA-binding</keyword>
<feature type="compositionally biased region" description="Acidic residues" evidence="10">
    <location>
        <begin position="846"/>
        <end position="860"/>
    </location>
</feature>
<sequence>MVEGHQCHRVAAAHRRLLVGRAFIARSPNGRFKEGAAAINAKPLQRIEVHGKNLFYFFSPAPVNVNVVAAPDPSNTPASTTSPSPSPSSPSPSSGSGGSGGSGGGDVDIDDRRAGRAGRAGGSGSGGGGGGGGGDGPDADGSVVVMHVHFGMSGAFRTMSLPGPPPTDTTRLELIHREMGLVAHLSAMTVTHGSLALYATKAAQLGPDPLREDADKELLWSRVVRSRKPIGLVLMDQSLVAGVGNIYRAEILFKAGVHPELPACDLSREQFDRIWYHCVDLLQRGFVSGSIITVDPEEATRLGRPWTRRYIYNQKTCGRCKGPVRTWDMAARTVYCCETCQPLRQQQQPQQPQQQQQKDKQQDKQQQQQQKQQQEQAQTGAGAVEGDSGGGGGGGSTPLSPARLAAMAAARPARLFRSHCAPDDPEEEGHVAPAKLTVAQLKARLTALNLDTRGIKRQLVERLETALRWQQQGKQEGQQGQQQEEEKAATAATTTAAAEAEAVATGTAPGKRQRRQAMVEAMGAAEEMGVKAEEAEEEVEEVMEVVVVEEGGSRGAAAEVGGATECGKAGDGDGDGGSDSAVSLDRAEQVLTDSMAADAPGSPPSPSREMSRLTVVQLRDRLRQAGLPTGGTKPTLLQRLTEALRAAAAAAPAAAPAAAAAAAPPPPPGSPSTPRPAAATAEVALTATAAPAVTAAPPRPRKVVRSVAAAAGLSSPDAAAAGAAAAVAAASPIPLVGAFGTPASGAAGRAGGGGGGGSGSGRGLYDIKPGIRGLEARMATARDAALEKLLAGESRAVEHVALEDDEVVDLLAEQPTPRARKRARSLAAAMAAAAAAAEEDAKAAATEEEEGGGEGEEGEGGGEGVRAGAEAASPGSGRRGRKGRAAAAGTGTRTRAGAPTAAARKGRARRA</sequence>
<feature type="compositionally biased region" description="Low complexity" evidence="10">
    <location>
        <begin position="364"/>
        <end position="386"/>
    </location>
</feature>
<dbReference type="PANTHER" id="PTHR42697:SF1">
    <property type="entry name" value="ENDONUCLEASE 8"/>
    <property type="match status" value="1"/>
</dbReference>
<feature type="compositionally biased region" description="Low complexity" evidence="10">
    <location>
        <begin position="471"/>
        <end position="482"/>
    </location>
</feature>
<dbReference type="GO" id="GO:0140078">
    <property type="term" value="F:class I DNA-(apurinic or apyrimidinic site) endonuclease activity"/>
    <property type="evidence" value="ECO:0007669"/>
    <property type="project" value="UniProtKB-EC"/>
</dbReference>
<evidence type="ECO:0000259" key="11">
    <source>
        <dbReference type="PROSITE" id="PS50800"/>
    </source>
</evidence>
<evidence type="ECO:0000256" key="9">
    <source>
        <dbReference type="SAM" id="Coils"/>
    </source>
</evidence>
<feature type="region of interest" description="Disordered" evidence="10">
    <location>
        <begin position="351"/>
        <end position="400"/>
    </location>
</feature>
<dbReference type="EMBL" id="BRXU01000001">
    <property type="protein sequence ID" value="GLC47660.1"/>
    <property type="molecule type" value="Genomic_DNA"/>
</dbReference>
<dbReference type="InterPro" id="IPR003034">
    <property type="entry name" value="SAP_dom"/>
</dbReference>
<evidence type="ECO:0000256" key="10">
    <source>
        <dbReference type="SAM" id="MobiDB-lite"/>
    </source>
</evidence>
<comment type="caution">
    <text evidence="12">The sequence shown here is derived from an EMBL/GenBank/DDBJ whole genome shotgun (WGS) entry which is preliminary data.</text>
</comment>
<feature type="domain" description="SAP" evidence="11">
    <location>
        <begin position="433"/>
        <end position="467"/>
    </location>
</feature>
<dbReference type="Gene3D" id="1.10.720.30">
    <property type="entry name" value="SAP domain"/>
    <property type="match status" value="2"/>
</dbReference>
<feature type="compositionally biased region" description="Gly residues" evidence="10">
    <location>
        <begin position="387"/>
        <end position="396"/>
    </location>
</feature>
<dbReference type="Gene3D" id="1.10.8.50">
    <property type="match status" value="1"/>
</dbReference>
<feature type="region of interest" description="Disordered" evidence="10">
    <location>
        <begin position="837"/>
        <end position="911"/>
    </location>
</feature>
<organism evidence="12 13">
    <name type="scientific">Pleodorina starrii</name>
    <dbReference type="NCBI Taxonomy" id="330485"/>
    <lineage>
        <taxon>Eukaryota</taxon>
        <taxon>Viridiplantae</taxon>
        <taxon>Chlorophyta</taxon>
        <taxon>core chlorophytes</taxon>
        <taxon>Chlorophyceae</taxon>
        <taxon>CS clade</taxon>
        <taxon>Chlamydomonadales</taxon>
        <taxon>Volvocaceae</taxon>
        <taxon>Pleodorina</taxon>
    </lineage>
</organism>
<feature type="domain" description="SAP" evidence="11">
    <location>
        <begin position="610"/>
        <end position="644"/>
    </location>
</feature>
<feature type="compositionally biased region" description="Gly residues" evidence="10">
    <location>
        <begin position="118"/>
        <end position="136"/>
    </location>
</feature>